<dbReference type="Proteomes" id="UP001303046">
    <property type="component" value="Unassembled WGS sequence"/>
</dbReference>
<evidence type="ECO:0000256" key="4">
    <source>
        <dbReference type="ARBA" id="ARBA00022723"/>
    </source>
</evidence>
<evidence type="ECO:0000259" key="9">
    <source>
        <dbReference type="SMART" id="SM00235"/>
    </source>
</evidence>
<evidence type="ECO:0000256" key="8">
    <source>
        <dbReference type="ARBA" id="ARBA00023049"/>
    </source>
</evidence>
<dbReference type="PRINTS" id="PR00138">
    <property type="entry name" value="MATRIXIN"/>
</dbReference>
<evidence type="ECO:0000256" key="3">
    <source>
        <dbReference type="ARBA" id="ARBA00022670"/>
    </source>
</evidence>
<reference evidence="10 11" key="1">
    <citation type="submission" date="2023-08" db="EMBL/GenBank/DDBJ databases">
        <title>A Necator americanus chromosomal reference genome.</title>
        <authorList>
            <person name="Ilik V."/>
            <person name="Petrzelkova K.J."/>
            <person name="Pardy F."/>
            <person name="Fuh T."/>
            <person name="Niatou-Singa F.S."/>
            <person name="Gouil Q."/>
            <person name="Baker L."/>
            <person name="Ritchie M.E."/>
            <person name="Jex A.R."/>
            <person name="Gazzola D."/>
            <person name="Li H."/>
            <person name="Toshio Fujiwara R."/>
            <person name="Zhan B."/>
            <person name="Aroian R.V."/>
            <person name="Pafco B."/>
            <person name="Schwarz E.M."/>
        </authorList>
    </citation>
    <scope>NUCLEOTIDE SEQUENCE [LARGE SCALE GENOMIC DNA]</scope>
    <source>
        <strain evidence="10 11">Aroian</strain>
        <tissue evidence="10">Whole animal</tissue>
    </source>
</reference>
<keyword evidence="7" id="KW-0862">Zinc</keyword>
<evidence type="ECO:0000256" key="7">
    <source>
        <dbReference type="ARBA" id="ARBA00022833"/>
    </source>
</evidence>
<evidence type="ECO:0000313" key="11">
    <source>
        <dbReference type="Proteomes" id="UP001303046"/>
    </source>
</evidence>
<dbReference type="InterPro" id="IPR021190">
    <property type="entry name" value="Pept_M10A"/>
</dbReference>
<dbReference type="SUPFAM" id="SSF47090">
    <property type="entry name" value="PGBD-like"/>
    <property type="match status" value="1"/>
</dbReference>
<organism evidence="10 11">
    <name type="scientific">Necator americanus</name>
    <name type="common">Human hookworm</name>
    <dbReference type="NCBI Taxonomy" id="51031"/>
    <lineage>
        <taxon>Eukaryota</taxon>
        <taxon>Metazoa</taxon>
        <taxon>Ecdysozoa</taxon>
        <taxon>Nematoda</taxon>
        <taxon>Chromadorea</taxon>
        <taxon>Rhabditida</taxon>
        <taxon>Rhabditina</taxon>
        <taxon>Rhabditomorpha</taxon>
        <taxon>Strongyloidea</taxon>
        <taxon>Ancylostomatidae</taxon>
        <taxon>Bunostominae</taxon>
        <taxon>Necator</taxon>
    </lineage>
</organism>
<dbReference type="Pfam" id="PF00413">
    <property type="entry name" value="Peptidase_M10"/>
    <property type="match status" value="1"/>
</dbReference>
<protein>
    <recommendedName>
        <fullName evidence="9">Peptidase metallopeptidase domain-containing protein</fullName>
    </recommendedName>
</protein>
<comment type="cofactor">
    <cofactor evidence="1">
        <name>Zn(2+)</name>
        <dbReference type="ChEBI" id="CHEBI:29105"/>
    </cofactor>
</comment>
<keyword evidence="11" id="KW-1185">Reference proteome</keyword>
<dbReference type="Gene3D" id="3.40.390.10">
    <property type="entry name" value="Collagenase (Catalytic Domain)"/>
    <property type="match status" value="1"/>
</dbReference>
<accession>A0ABR1D0N5</accession>
<evidence type="ECO:0000256" key="2">
    <source>
        <dbReference type="ARBA" id="ARBA00010370"/>
    </source>
</evidence>
<gene>
    <name evidence="10" type="primary">Necator_chrIII.g11531</name>
    <name evidence="10" type="ORF">RB195_010766</name>
</gene>
<keyword evidence="6" id="KW-0378">Hydrolase</keyword>
<evidence type="ECO:0000313" key="10">
    <source>
        <dbReference type="EMBL" id="KAK6743671.1"/>
    </source>
</evidence>
<dbReference type="PANTHER" id="PTHR10201">
    <property type="entry name" value="MATRIX METALLOPROTEINASE"/>
    <property type="match status" value="1"/>
</dbReference>
<dbReference type="InterPro" id="IPR036365">
    <property type="entry name" value="PGBD-like_sf"/>
</dbReference>
<keyword evidence="5" id="KW-0732">Signal</keyword>
<dbReference type="CDD" id="cd04278">
    <property type="entry name" value="ZnMc_MMP"/>
    <property type="match status" value="1"/>
</dbReference>
<dbReference type="SUPFAM" id="SSF55486">
    <property type="entry name" value="Metalloproteases ('zincins'), catalytic domain"/>
    <property type="match status" value="1"/>
</dbReference>
<keyword evidence="4" id="KW-0479">Metal-binding</keyword>
<evidence type="ECO:0000256" key="6">
    <source>
        <dbReference type="ARBA" id="ARBA00022801"/>
    </source>
</evidence>
<evidence type="ECO:0000256" key="5">
    <source>
        <dbReference type="ARBA" id="ARBA00022729"/>
    </source>
</evidence>
<dbReference type="InterPro" id="IPR006026">
    <property type="entry name" value="Peptidase_Metallo"/>
</dbReference>
<dbReference type="PANTHER" id="PTHR10201:SF291">
    <property type="entry name" value="MATRIX METALLOPROTEINASE 1, ISOFORM C-RELATED"/>
    <property type="match status" value="1"/>
</dbReference>
<dbReference type="InterPro" id="IPR001818">
    <property type="entry name" value="Pept_M10_metallopeptidase"/>
</dbReference>
<dbReference type="SMART" id="SM00235">
    <property type="entry name" value="ZnMc"/>
    <property type="match status" value="1"/>
</dbReference>
<comment type="similarity">
    <text evidence="2">Belongs to the peptidase M10A family.</text>
</comment>
<comment type="caution">
    <text evidence="10">The sequence shown here is derived from an EMBL/GenBank/DDBJ whole genome shotgun (WGS) entry which is preliminary data.</text>
</comment>
<keyword evidence="3" id="KW-0645">Protease</keyword>
<dbReference type="InterPro" id="IPR024079">
    <property type="entry name" value="MetalloPept_cat_dom_sf"/>
</dbReference>
<name>A0ABR1D0N5_NECAM</name>
<proteinExistence type="inferred from homology"/>
<evidence type="ECO:0000256" key="1">
    <source>
        <dbReference type="ARBA" id="ARBA00001947"/>
    </source>
</evidence>
<dbReference type="InterPro" id="IPR033739">
    <property type="entry name" value="M10A_MMP"/>
</dbReference>
<dbReference type="EMBL" id="JAVFWL010000003">
    <property type="protein sequence ID" value="KAK6743671.1"/>
    <property type="molecule type" value="Genomic_DNA"/>
</dbReference>
<feature type="domain" description="Peptidase metallopeptidase" evidence="9">
    <location>
        <begin position="127"/>
        <end position="314"/>
    </location>
</feature>
<keyword evidence="8" id="KW-0482">Metalloprotease</keyword>
<sequence length="483" mass="55183">MPEENPEGKDGYCWSCVSKGQMMECTAAKSVLTGMRFAFDFSSESFVVYERTCSNTMHYLHKFGYLSTSTPSLHELRSALRLFQSVVGVEPTGELDAATVEATRRPRCSQRDIRKQTGRSKRFALSGTSKWDKKHFIGLHELSLKWFVSEYTNDIPKAIIRSTIQKAFQLWAKQANERNLPKVTFHFEEAASQEEADINILWATGAHGDQHEFDGASAHENILAHAFFPGHPEPLNGDIHFDDAETWETDLTAAINYNRRFFPYVLAHEIGHALGLQHAKKEEAIMYPFYKNIPLDEIKLALDDKCGINWNYVGSSKYCLFVWLMNEIVPIHNNSSQMASSNHFNNSPKQRIKAAKRILKQTRIPRCLASNDVQRSIEAKLQKFLHFPAVESKTYSEVLCNFLLGLHAYRGSPEYAASESIEKEFNGVMKEVSEFGPASSASIRRMTRRAQRRLEQGKPSILDSSFYDETFFDDFLPDYLRLQ</sequence>